<dbReference type="Proteomes" id="UP000558688">
    <property type="component" value="Unassembled WGS sequence"/>
</dbReference>
<dbReference type="EMBL" id="JAAFOW010000238">
    <property type="protein sequence ID" value="KAF5267542.1"/>
    <property type="molecule type" value="Genomic_DNA"/>
</dbReference>
<sequence length="31" mass="3255">MAEDSQAQLDDGPDEGSDGPQNPSNLAIRRA</sequence>
<comment type="caution">
    <text evidence="2">The sequence shown here is derived from an EMBL/GenBank/DDBJ whole genome shotgun (WGS) entry which is preliminary data.</text>
</comment>
<name>A0A8H5AMR3_FUSOX</name>
<gene>
    <name evidence="2" type="ORF">FOXYS1_1580</name>
</gene>
<evidence type="ECO:0000313" key="3">
    <source>
        <dbReference type="Proteomes" id="UP000558688"/>
    </source>
</evidence>
<proteinExistence type="predicted"/>
<organism evidence="2 3">
    <name type="scientific">Fusarium oxysporum</name>
    <name type="common">Fusarium vascular wilt</name>
    <dbReference type="NCBI Taxonomy" id="5507"/>
    <lineage>
        <taxon>Eukaryota</taxon>
        <taxon>Fungi</taxon>
        <taxon>Dikarya</taxon>
        <taxon>Ascomycota</taxon>
        <taxon>Pezizomycotina</taxon>
        <taxon>Sordariomycetes</taxon>
        <taxon>Hypocreomycetidae</taxon>
        <taxon>Hypocreales</taxon>
        <taxon>Nectriaceae</taxon>
        <taxon>Fusarium</taxon>
        <taxon>Fusarium oxysporum species complex</taxon>
    </lineage>
</organism>
<feature type="non-terminal residue" evidence="2">
    <location>
        <position position="31"/>
    </location>
</feature>
<evidence type="ECO:0000313" key="2">
    <source>
        <dbReference type="EMBL" id="KAF5267542.1"/>
    </source>
</evidence>
<protein>
    <submittedName>
        <fullName evidence="2">Uncharacterized protein</fullName>
    </submittedName>
</protein>
<accession>A0A8H5AMR3</accession>
<dbReference type="AlphaFoldDB" id="A0A8H5AMR3"/>
<feature type="region of interest" description="Disordered" evidence="1">
    <location>
        <begin position="1"/>
        <end position="31"/>
    </location>
</feature>
<evidence type="ECO:0000256" key="1">
    <source>
        <dbReference type="SAM" id="MobiDB-lite"/>
    </source>
</evidence>
<reference evidence="2" key="1">
    <citation type="submission" date="2020-02" db="EMBL/GenBank/DDBJ databases">
        <title>Identification and distribution of gene clusters putatively required for synthesis of sphingolipid metabolism inhibitors in phylogenetically diverse species of the filamentous fungus Fusarium.</title>
        <authorList>
            <person name="Kim H.-S."/>
            <person name="Busman M."/>
            <person name="Brown D.W."/>
            <person name="Divon H."/>
            <person name="Uhlig S."/>
            <person name="Proctor R.H."/>
        </authorList>
    </citation>
    <scope>NUCLEOTIDE SEQUENCE [LARGE SCALE GENOMIC DNA]</scope>
    <source>
        <strain evidence="2">NRRL 39464</strain>
    </source>
</reference>